<dbReference type="GO" id="GO:0046872">
    <property type="term" value="F:metal ion binding"/>
    <property type="evidence" value="ECO:0007669"/>
    <property type="project" value="UniProtKB-KW"/>
</dbReference>
<dbReference type="SMART" id="SM00924">
    <property type="entry name" value="MgtE_N"/>
    <property type="match status" value="1"/>
</dbReference>
<dbReference type="SMART" id="SM00116">
    <property type="entry name" value="CBS"/>
    <property type="match status" value="2"/>
</dbReference>
<dbReference type="InterPro" id="IPR000644">
    <property type="entry name" value="CBS_dom"/>
</dbReference>
<dbReference type="EMBL" id="FOYW01000004">
    <property type="protein sequence ID" value="SFR85184.1"/>
    <property type="molecule type" value="Genomic_DNA"/>
</dbReference>
<dbReference type="RefSeq" id="WP_227663036.1">
    <property type="nucleotide sequence ID" value="NZ_FOYW01000004.1"/>
</dbReference>
<dbReference type="InterPro" id="IPR006669">
    <property type="entry name" value="MgtE_transporter"/>
</dbReference>
<dbReference type="Pfam" id="PF01769">
    <property type="entry name" value="MgtE"/>
    <property type="match status" value="1"/>
</dbReference>
<protein>
    <recommendedName>
        <fullName evidence="9">Magnesium transporter MgtE</fullName>
    </recommendedName>
</protein>
<dbReference type="STRING" id="650891.SAMN05216203_3472"/>
<comment type="subunit">
    <text evidence="9">Homodimer.</text>
</comment>
<comment type="subcellular location">
    <subcellularLocation>
        <location evidence="9">Cell membrane</location>
        <topology evidence="9">Multi-pass membrane protein</topology>
    </subcellularLocation>
    <subcellularLocation>
        <location evidence="1">Membrane</location>
        <topology evidence="1">Multi-pass membrane protein</topology>
    </subcellularLocation>
</comment>
<keyword evidence="6 9" id="KW-1133">Transmembrane helix</keyword>
<keyword evidence="12" id="KW-1185">Reference proteome</keyword>
<dbReference type="PROSITE" id="PS51371">
    <property type="entry name" value="CBS"/>
    <property type="match status" value="2"/>
</dbReference>
<dbReference type="Pfam" id="PF03448">
    <property type="entry name" value="MgtE_N"/>
    <property type="match status" value="1"/>
</dbReference>
<evidence type="ECO:0000256" key="7">
    <source>
        <dbReference type="ARBA" id="ARBA00023136"/>
    </source>
</evidence>
<keyword evidence="7 9" id="KW-0472">Membrane</keyword>
<dbReference type="NCBIfam" id="TIGR00400">
    <property type="entry name" value="mgtE"/>
    <property type="match status" value="1"/>
</dbReference>
<dbReference type="AlphaFoldDB" id="A0A1I6K1X4"/>
<proteinExistence type="inferred from homology"/>
<dbReference type="InterPro" id="IPR006667">
    <property type="entry name" value="SLC41_membr_dom"/>
</dbReference>
<evidence type="ECO:0000313" key="11">
    <source>
        <dbReference type="EMBL" id="SFR85184.1"/>
    </source>
</evidence>
<comment type="similarity">
    <text evidence="2 9">Belongs to the SLC41A transporter family.</text>
</comment>
<dbReference type="Proteomes" id="UP000198644">
    <property type="component" value="Unassembled WGS sequence"/>
</dbReference>
<dbReference type="Gene3D" id="1.10.357.20">
    <property type="entry name" value="SLC41 divalent cation transporters, integral membrane domain"/>
    <property type="match status" value="1"/>
</dbReference>
<dbReference type="GO" id="GO:0015095">
    <property type="term" value="F:magnesium ion transmembrane transporter activity"/>
    <property type="evidence" value="ECO:0007669"/>
    <property type="project" value="UniProtKB-UniRule"/>
</dbReference>
<keyword evidence="8" id="KW-0129">CBS domain</keyword>
<dbReference type="SUPFAM" id="SSF161093">
    <property type="entry name" value="MgtE membrane domain-like"/>
    <property type="match status" value="1"/>
</dbReference>
<feature type="transmembrane region" description="Helical" evidence="9">
    <location>
        <begin position="389"/>
        <end position="415"/>
    </location>
</feature>
<feature type="transmembrane region" description="Helical" evidence="9">
    <location>
        <begin position="363"/>
        <end position="383"/>
    </location>
</feature>
<evidence type="ECO:0000256" key="8">
    <source>
        <dbReference type="PROSITE-ProRule" id="PRU00703"/>
    </source>
</evidence>
<name>A0A1I6K1X4_9GAMM</name>
<dbReference type="CDD" id="cd04606">
    <property type="entry name" value="CBS_pair_Mg_transporter"/>
    <property type="match status" value="1"/>
</dbReference>
<evidence type="ECO:0000256" key="2">
    <source>
        <dbReference type="ARBA" id="ARBA00009749"/>
    </source>
</evidence>
<dbReference type="InterPro" id="IPR006668">
    <property type="entry name" value="Mg_transptr_MgtE_intracell_dom"/>
</dbReference>
<reference evidence="11 12" key="1">
    <citation type="submission" date="2016-10" db="EMBL/GenBank/DDBJ databases">
        <authorList>
            <person name="de Groot N.N."/>
        </authorList>
    </citation>
    <scope>NUCLEOTIDE SEQUENCE [LARGE SCALE GENOMIC DNA]</scope>
    <source>
        <strain evidence="11 12">CGMCC 1.9167</strain>
    </source>
</reference>
<dbReference type="Pfam" id="PF00571">
    <property type="entry name" value="CBS"/>
    <property type="match status" value="2"/>
</dbReference>
<evidence type="ECO:0000256" key="4">
    <source>
        <dbReference type="ARBA" id="ARBA00022692"/>
    </source>
</evidence>
<accession>A0A1I6K1X4</accession>
<dbReference type="PANTHER" id="PTHR43773:SF1">
    <property type="entry name" value="MAGNESIUM TRANSPORTER MGTE"/>
    <property type="match status" value="1"/>
</dbReference>
<dbReference type="Gene3D" id="1.25.60.10">
    <property type="entry name" value="MgtE N-terminal domain-like"/>
    <property type="match status" value="1"/>
</dbReference>
<evidence type="ECO:0000256" key="1">
    <source>
        <dbReference type="ARBA" id="ARBA00004141"/>
    </source>
</evidence>
<keyword evidence="4 9" id="KW-0812">Transmembrane</keyword>
<evidence type="ECO:0000313" key="12">
    <source>
        <dbReference type="Proteomes" id="UP000198644"/>
    </source>
</evidence>
<dbReference type="InterPro" id="IPR036739">
    <property type="entry name" value="SLC41_membr_dom_sf"/>
</dbReference>
<dbReference type="InterPro" id="IPR046342">
    <property type="entry name" value="CBS_dom_sf"/>
</dbReference>
<evidence type="ECO:0000256" key="6">
    <source>
        <dbReference type="ARBA" id="ARBA00022989"/>
    </source>
</evidence>
<feature type="domain" description="CBS" evidence="10">
    <location>
        <begin position="205"/>
        <end position="261"/>
    </location>
</feature>
<dbReference type="SUPFAM" id="SSF54631">
    <property type="entry name" value="CBS-domain pair"/>
    <property type="match status" value="1"/>
</dbReference>
<keyword evidence="3 9" id="KW-0813">Transport</keyword>
<dbReference type="Gene3D" id="3.10.580.10">
    <property type="entry name" value="CBS-domain"/>
    <property type="match status" value="1"/>
</dbReference>
<feature type="transmembrane region" description="Helical" evidence="9">
    <location>
        <begin position="291"/>
        <end position="309"/>
    </location>
</feature>
<sequence>MSFLDSEFFQPLYEALESGHPDEIQTAASSYNAADLADFIEYTGAEDDAKGLALLQSLPADQQAKVFGYIEPDMQKILARLIPKGALAGIVTDMSADERADFFNLLDENQQHALFQSLASREREDLLRLASFEEGTAGAIMTSDYAVVSSGMTVASALSLLRNTAPDKETIYQAYVVDKSHKLLGAISLRNLIISAPGALVDSLMATGLVFTRTDTEQEEVARLISRYDLLALPIVDDDERLVGIVTYDDAMDVAEAEATEDMHKGATVGRLDTSFKTASPFSLYRSRVQWLVILVFGNIFTGAGIAYFEQTISAHIALLFFMPLLVASAGNAGAQSATLMIRGMATGDVTTRDWGMLLGKDILVATGLGLTMALAVMVIGLFRASPAIAMVVSITMVTVVLMGSVIGMLLPFLLDKLKFDPATASTPLITTIADVSGVLIYFSIATAVLGLG</sequence>
<feature type="transmembrane region" description="Helical" evidence="9">
    <location>
        <begin position="315"/>
        <end position="335"/>
    </location>
</feature>
<dbReference type="SUPFAM" id="SSF158791">
    <property type="entry name" value="MgtE N-terminal domain-like"/>
    <property type="match status" value="1"/>
</dbReference>
<feature type="transmembrane region" description="Helical" evidence="9">
    <location>
        <begin position="427"/>
        <end position="452"/>
    </location>
</feature>
<feature type="domain" description="CBS" evidence="10">
    <location>
        <begin position="141"/>
        <end position="203"/>
    </location>
</feature>
<evidence type="ECO:0000259" key="10">
    <source>
        <dbReference type="PROSITE" id="PS51371"/>
    </source>
</evidence>
<organism evidence="11 12">
    <name type="scientific">Marinobacter daqiaonensis</name>
    <dbReference type="NCBI Taxonomy" id="650891"/>
    <lineage>
        <taxon>Bacteria</taxon>
        <taxon>Pseudomonadati</taxon>
        <taxon>Pseudomonadota</taxon>
        <taxon>Gammaproteobacteria</taxon>
        <taxon>Pseudomonadales</taxon>
        <taxon>Marinobacteraceae</taxon>
        <taxon>Marinobacter</taxon>
    </lineage>
</organism>
<evidence type="ECO:0000256" key="5">
    <source>
        <dbReference type="ARBA" id="ARBA00022842"/>
    </source>
</evidence>
<keyword evidence="9" id="KW-0479">Metal-binding</keyword>
<dbReference type="PANTHER" id="PTHR43773">
    <property type="entry name" value="MAGNESIUM TRANSPORTER MGTE"/>
    <property type="match status" value="1"/>
</dbReference>
<gene>
    <name evidence="11" type="ORF">SAMN05216203_3472</name>
</gene>
<keyword evidence="5 9" id="KW-0460">Magnesium</keyword>
<keyword evidence="9" id="KW-1003">Cell membrane</keyword>
<comment type="function">
    <text evidence="9">Acts as a magnesium transporter.</text>
</comment>
<evidence type="ECO:0000256" key="3">
    <source>
        <dbReference type="ARBA" id="ARBA00022448"/>
    </source>
</evidence>
<dbReference type="InterPro" id="IPR038076">
    <property type="entry name" value="MgtE_N_sf"/>
</dbReference>
<evidence type="ECO:0000256" key="9">
    <source>
        <dbReference type="RuleBase" id="RU362011"/>
    </source>
</evidence>
<dbReference type="GO" id="GO:0005886">
    <property type="term" value="C:plasma membrane"/>
    <property type="evidence" value="ECO:0007669"/>
    <property type="project" value="UniProtKB-SubCell"/>
</dbReference>